<feature type="compositionally biased region" description="Polar residues" evidence="1">
    <location>
        <begin position="7"/>
        <end position="18"/>
    </location>
</feature>
<comment type="caution">
    <text evidence="2">The sequence shown here is derived from an EMBL/GenBank/DDBJ whole genome shotgun (WGS) entry which is preliminary data.</text>
</comment>
<feature type="compositionally biased region" description="Basic and acidic residues" evidence="1">
    <location>
        <begin position="135"/>
        <end position="157"/>
    </location>
</feature>
<feature type="compositionally biased region" description="Polar residues" evidence="1">
    <location>
        <begin position="48"/>
        <end position="68"/>
    </location>
</feature>
<evidence type="ECO:0000313" key="3">
    <source>
        <dbReference type="Proteomes" id="UP000033907"/>
    </source>
</evidence>
<accession>A0A0G1EL37</accession>
<dbReference type="InterPro" id="IPR036388">
    <property type="entry name" value="WH-like_DNA-bd_sf"/>
</dbReference>
<proteinExistence type="predicted"/>
<evidence type="ECO:0000313" key="2">
    <source>
        <dbReference type="EMBL" id="KKT10665.1"/>
    </source>
</evidence>
<dbReference type="InterPro" id="IPR036390">
    <property type="entry name" value="WH_DNA-bd_sf"/>
</dbReference>
<organism evidence="2 3">
    <name type="scientific">Candidatus Nomurabacteria bacterium GW2011_GWF2_43_24</name>
    <dbReference type="NCBI Taxonomy" id="1618778"/>
    <lineage>
        <taxon>Bacteria</taxon>
        <taxon>Candidatus Nomuraibacteriota</taxon>
    </lineage>
</organism>
<name>A0A0G1EL37_9BACT</name>
<dbReference type="Proteomes" id="UP000033907">
    <property type="component" value="Unassembled WGS sequence"/>
</dbReference>
<dbReference type="EMBL" id="LCGH01000011">
    <property type="protein sequence ID" value="KKT10665.1"/>
    <property type="molecule type" value="Genomic_DNA"/>
</dbReference>
<evidence type="ECO:0000256" key="1">
    <source>
        <dbReference type="SAM" id="MobiDB-lite"/>
    </source>
</evidence>
<dbReference type="SUPFAM" id="SSF46785">
    <property type="entry name" value="Winged helix' DNA-binding domain"/>
    <property type="match status" value="1"/>
</dbReference>
<dbReference type="AlphaFoldDB" id="A0A0G1EL37"/>
<gene>
    <name evidence="2" type="ORF">UV91_C0011G0001</name>
</gene>
<feature type="region of interest" description="Disordered" evidence="1">
    <location>
        <begin position="1"/>
        <end position="160"/>
    </location>
</feature>
<reference evidence="2 3" key="1">
    <citation type="journal article" date="2015" name="Nature">
        <title>rRNA introns, odd ribosomes, and small enigmatic genomes across a large radiation of phyla.</title>
        <authorList>
            <person name="Brown C.T."/>
            <person name="Hug L.A."/>
            <person name="Thomas B.C."/>
            <person name="Sharon I."/>
            <person name="Castelle C.J."/>
            <person name="Singh A."/>
            <person name="Wilkins M.J."/>
            <person name="Williams K.H."/>
            <person name="Banfield J.F."/>
        </authorList>
    </citation>
    <scope>NUCLEOTIDE SEQUENCE [LARGE SCALE GENOMIC DNA]</scope>
</reference>
<dbReference type="Gene3D" id="1.10.10.10">
    <property type="entry name" value="Winged helix-like DNA-binding domain superfamily/Winged helix DNA-binding domain"/>
    <property type="match status" value="1"/>
</dbReference>
<protein>
    <submittedName>
        <fullName evidence="2">MOXD1-like protein 2</fullName>
    </submittedName>
</protein>
<feature type="compositionally biased region" description="Low complexity" evidence="1">
    <location>
        <begin position="112"/>
        <end position="128"/>
    </location>
</feature>
<sequence>MPEDSKTTQSPLPTENSIPPSPQEPTEPVLENTAHSEPSIALPEALESSPNDFSVKSNDIPSSDSTPSEPEKTQENQASSGAEALADKENEPVSEPVSEPNQDPEPGTPQIPVNEPLPESEPSVSPLPQSTSEASKAKEEPKPIETPEPEPEKEKPRISYIKSQKAKELLVMARNAMQFRKRKKLDRVMSLFLEKSKITNDEVEKFLHVSDATATRYLSILEKEGKIKQNGKTGHMVSYSRI</sequence>